<dbReference type="InterPro" id="IPR012223">
    <property type="entry name" value="TEII"/>
</dbReference>
<dbReference type="Proteomes" id="UP001242732">
    <property type="component" value="Chromosome"/>
</dbReference>
<keyword evidence="3" id="KW-0378">Hydrolase</keyword>
<gene>
    <name evidence="3" type="ORF">QRO08_05645</name>
</gene>
<evidence type="ECO:0000259" key="2">
    <source>
        <dbReference type="Pfam" id="PF00975"/>
    </source>
</evidence>
<dbReference type="GO" id="GO:0016787">
    <property type="term" value="F:hydrolase activity"/>
    <property type="evidence" value="ECO:0007669"/>
    <property type="project" value="UniProtKB-KW"/>
</dbReference>
<accession>A0ABY9ATA1</accession>
<dbReference type="Pfam" id="PF00975">
    <property type="entry name" value="Thioesterase"/>
    <property type="match status" value="1"/>
</dbReference>
<dbReference type="InterPro" id="IPR029058">
    <property type="entry name" value="AB_hydrolase_fold"/>
</dbReference>
<evidence type="ECO:0000256" key="1">
    <source>
        <dbReference type="ARBA" id="ARBA00007169"/>
    </source>
</evidence>
<name>A0ABY9ATA1_PARCI</name>
<dbReference type="Gene3D" id="3.40.50.1820">
    <property type="entry name" value="alpha/beta hydrolase"/>
    <property type="match status" value="1"/>
</dbReference>
<dbReference type="PANTHER" id="PTHR11487">
    <property type="entry name" value="THIOESTERASE"/>
    <property type="match status" value="1"/>
</dbReference>
<evidence type="ECO:0000313" key="3">
    <source>
        <dbReference type="EMBL" id="WIY50058.1"/>
    </source>
</evidence>
<dbReference type="EMBL" id="CP127363">
    <property type="protein sequence ID" value="WIY50058.1"/>
    <property type="molecule type" value="Genomic_DNA"/>
</dbReference>
<dbReference type="InterPro" id="IPR001031">
    <property type="entry name" value="Thioesterase"/>
</dbReference>
<evidence type="ECO:0000313" key="4">
    <source>
        <dbReference type="Proteomes" id="UP001242732"/>
    </source>
</evidence>
<sequence>MASDADLVLLCLPCAGASATMYLRWQRRLPPGMRVVPVELPGRGARMGEPFARSYADLVGPLAEGCLRAAGGAAFALFGHSMGALLAYGVACRMAALGGAVPAALAVSACAAPALRSGERYAEPLDDARLIADLREQGGTPEAVFAEPELLRITLDVLRADYRLCHGFRRPDDVEGAEGTAPLSCPVHIFGGRADRIAAAELQAWARETRGPSTLDWFGGGHFFLREEEDRFLRTLAARMTAPGAARGARSLAATA</sequence>
<keyword evidence="4" id="KW-1185">Reference proteome</keyword>
<protein>
    <submittedName>
        <fullName evidence="3">Alpha/beta fold hydrolase</fullName>
    </submittedName>
</protein>
<comment type="similarity">
    <text evidence="1">Belongs to the thioesterase family.</text>
</comment>
<dbReference type="SUPFAM" id="SSF53474">
    <property type="entry name" value="alpha/beta-Hydrolases"/>
    <property type="match status" value="1"/>
</dbReference>
<organism evidence="3 4">
    <name type="scientific">Paracidovorax citrulli</name>
    <name type="common">Acidovorax citrulli</name>
    <dbReference type="NCBI Taxonomy" id="80869"/>
    <lineage>
        <taxon>Bacteria</taxon>
        <taxon>Pseudomonadati</taxon>
        <taxon>Pseudomonadota</taxon>
        <taxon>Betaproteobacteria</taxon>
        <taxon>Burkholderiales</taxon>
        <taxon>Comamonadaceae</taxon>
        <taxon>Paracidovorax</taxon>
    </lineage>
</organism>
<reference evidence="3 4" key="1">
    <citation type="submission" date="2023-06" db="EMBL/GenBank/DDBJ databases">
        <authorList>
            <person name="Ham H."/>
            <person name="Park D.S."/>
        </authorList>
    </citation>
    <scope>NUCLEOTIDE SEQUENCE [LARGE SCALE GENOMIC DNA]</scope>
    <source>
        <strain evidence="3 4">KACC 17005</strain>
    </source>
</reference>
<dbReference type="PANTHER" id="PTHR11487:SF0">
    <property type="entry name" value="S-ACYL FATTY ACID SYNTHASE THIOESTERASE, MEDIUM CHAIN"/>
    <property type="match status" value="1"/>
</dbReference>
<proteinExistence type="inferred from homology"/>
<feature type="domain" description="Thioesterase" evidence="2">
    <location>
        <begin position="9"/>
        <end position="238"/>
    </location>
</feature>